<organism evidence="2 3">
    <name type="scientific">Plectosphaerella cucumerina</name>
    <dbReference type="NCBI Taxonomy" id="40658"/>
    <lineage>
        <taxon>Eukaryota</taxon>
        <taxon>Fungi</taxon>
        <taxon>Dikarya</taxon>
        <taxon>Ascomycota</taxon>
        <taxon>Pezizomycotina</taxon>
        <taxon>Sordariomycetes</taxon>
        <taxon>Hypocreomycetidae</taxon>
        <taxon>Glomerellales</taxon>
        <taxon>Plectosphaerellaceae</taxon>
        <taxon>Plectosphaerella</taxon>
    </lineage>
</organism>
<sequence>MRQFSPICTLPETGPAFISAPNVRSTFDIVWTCITVLILCSWSVLHLTVPEQYTPKTRRQRFNLQAARLGLKVKWMLITLIGPEFIFGSAAAAWYLARRNTPDLQQVAEEDSVPWSRAHTSFADIGGFVLRFHNDDGLVAPGTPNFTRGSGNSYGMEFEDILATQDDQKLRDKRKKIRAKLEARARRYGTSPWRPHKTHEMHSAEALKLAASRSWREVDESLLLLEGDMWILTACQLYKARISGIIPTLPHVTQEDLDDKNKGDVLVKSLAVAQVSWMVFQVIVRATLSRPSSPLEIMAMAFAVSTFLFYLLSMDRPQNINTPFYIHAQRPASADEMAMFAVDASNGDRLRVQNNDTPYSTRESRSGLILSTPQMVFLITMALGSLVFGGLHLFGWNSPFPTDMEKWLWRASSLVTMLAPITTLGIVAMIPRPGVMGLGELASDGVVYTGLLALAIARLFITVEAFRSLYYLPPENYVNTWAANIPHFG</sequence>
<keyword evidence="1" id="KW-0472">Membrane</keyword>
<reference evidence="2" key="1">
    <citation type="journal article" date="2021" name="Nat. Commun.">
        <title>Genetic determinants of endophytism in the Arabidopsis root mycobiome.</title>
        <authorList>
            <person name="Mesny F."/>
            <person name="Miyauchi S."/>
            <person name="Thiergart T."/>
            <person name="Pickel B."/>
            <person name="Atanasova L."/>
            <person name="Karlsson M."/>
            <person name="Huettel B."/>
            <person name="Barry K.W."/>
            <person name="Haridas S."/>
            <person name="Chen C."/>
            <person name="Bauer D."/>
            <person name="Andreopoulos W."/>
            <person name="Pangilinan J."/>
            <person name="LaButti K."/>
            <person name="Riley R."/>
            <person name="Lipzen A."/>
            <person name="Clum A."/>
            <person name="Drula E."/>
            <person name="Henrissat B."/>
            <person name="Kohler A."/>
            <person name="Grigoriev I.V."/>
            <person name="Martin F.M."/>
            <person name="Hacquard S."/>
        </authorList>
    </citation>
    <scope>NUCLEOTIDE SEQUENCE</scope>
    <source>
        <strain evidence="2">MPI-CAGE-AT-0016</strain>
    </source>
</reference>
<keyword evidence="1" id="KW-1133">Transmembrane helix</keyword>
<evidence type="ECO:0000313" key="3">
    <source>
        <dbReference type="Proteomes" id="UP000813385"/>
    </source>
</evidence>
<feature type="transmembrane region" description="Helical" evidence="1">
    <location>
        <begin position="29"/>
        <end position="49"/>
    </location>
</feature>
<feature type="transmembrane region" description="Helical" evidence="1">
    <location>
        <begin position="375"/>
        <end position="395"/>
    </location>
</feature>
<gene>
    <name evidence="2" type="ORF">B0T11DRAFT_282485</name>
</gene>
<dbReference type="AlphaFoldDB" id="A0A8K0TIX6"/>
<evidence type="ECO:0000313" key="2">
    <source>
        <dbReference type="EMBL" id="KAH7363355.1"/>
    </source>
</evidence>
<keyword evidence="3" id="KW-1185">Reference proteome</keyword>
<protein>
    <submittedName>
        <fullName evidence="2">Uncharacterized protein</fullName>
    </submittedName>
</protein>
<feature type="transmembrane region" description="Helical" evidence="1">
    <location>
        <begin position="75"/>
        <end position="97"/>
    </location>
</feature>
<feature type="transmembrane region" description="Helical" evidence="1">
    <location>
        <begin position="295"/>
        <end position="312"/>
    </location>
</feature>
<keyword evidence="1" id="KW-0812">Transmembrane</keyword>
<name>A0A8K0TIX6_9PEZI</name>
<dbReference type="OrthoDB" id="4836651at2759"/>
<feature type="transmembrane region" description="Helical" evidence="1">
    <location>
        <begin position="407"/>
        <end position="429"/>
    </location>
</feature>
<dbReference type="Proteomes" id="UP000813385">
    <property type="component" value="Unassembled WGS sequence"/>
</dbReference>
<dbReference type="EMBL" id="JAGPXD010000003">
    <property type="protein sequence ID" value="KAH7363355.1"/>
    <property type="molecule type" value="Genomic_DNA"/>
</dbReference>
<accession>A0A8K0TIX6</accession>
<dbReference type="PANTHER" id="PTHR35043">
    <property type="entry name" value="TRANSCRIPTION FACTOR DOMAIN-CONTAINING PROTEIN"/>
    <property type="match status" value="1"/>
</dbReference>
<comment type="caution">
    <text evidence="2">The sequence shown here is derived from an EMBL/GenBank/DDBJ whole genome shotgun (WGS) entry which is preliminary data.</text>
</comment>
<dbReference type="PANTHER" id="PTHR35043:SF7">
    <property type="entry name" value="TRANSCRIPTION FACTOR DOMAIN-CONTAINING PROTEIN"/>
    <property type="match status" value="1"/>
</dbReference>
<evidence type="ECO:0000256" key="1">
    <source>
        <dbReference type="SAM" id="Phobius"/>
    </source>
</evidence>
<proteinExistence type="predicted"/>
<feature type="transmembrane region" description="Helical" evidence="1">
    <location>
        <begin position="441"/>
        <end position="461"/>
    </location>
</feature>